<gene>
    <name evidence="2" type="ORF">SAMN04489860_1159</name>
</gene>
<organism evidence="2 3">
    <name type="scientific">Paraoerskovia marina</name>
    <dbReference type="NCBI Taxonomy" id="545619"/>
    <lineage>
        <taxon>Bacteria</taxon>
        <taxon>Bacillati</taxon>
        <taxon>Actinomycetota</taxon>
        <taxon>Actinomycetes</taxon>
        <taxon>Micrococcales</taxon>
        <taxon>Cellulomonadaceae</taxon>
        <taxon>Paraoerskovia</taxon>
    </lineage>
</organism>
<keyword evidence="3" id="KW-1185">Reference proteome</keyword>
<accession>A0A1H1QRT5</accession>
<reference evidence="3" key="1">
    <citation type="submission" date="2016-10" db="EMBL/GenBank/DDBJ databases">
        <authorList>
            <person name="Varghese N."/>
            <person name="Submissions S."/>
        </authorList>
    </citation>
    <scope>NUCLEOTIDE SEQUENCE [LARGE SCALE GENOMIC DNA]</scope>
    <source>
        <strain evidence="3">DSM 22126</strain>
    </source>
</reference>
<protein>
    <recommendedName>
        <fullName evidence="4">Carbon monoxide dehydrogenase subunit G</fullName>
    </recommendedName>
</protein>
<evidence type="ECO:0000313" key="3">
    <source>
        <dbReference type="Proteomes" id="UP000185663"/>
    </source>
</evidence>
<dbReference type="InterPro" id="IPR019639">
    <property type="entry name" value="DUF2505"/>
</dbReference>
<dbReference type="OrthoDB" id="3266819at2"/>
<sequence>MHLTVTSTYPAPVAEVAAMLAAEPFVRWRAGRTSPGGTVDQADVSGSLDGGFTSTVRRTVPTTDIPSQVRSFVGDHVEIRQVEVWEPGTASPRGTVTLEITGAPIRLTGTVRLEDLPDGGTAQTYDGVLRAAVPLFASTIEKAAAQAVRDALSAEEVAGREWLTAP</sequence>
<evidence type="ECO:0000313" key="2">
    <source>
        <dbReference type="EMBL" id="SDS26188.1"/>
    </source>
</evidence>
<dbReference type="AlphaFoldDB" id="A0A1H1QRT5"/>
<evidence type="ECO:0008006" key="4">
    <source>
        <dbReference type="Google" id="ProtNLM"/>
    </source>
</evidence>
<dbReference type="Proteomes" id="UP000185663">
    <property type="component" value="Chromosome I"/>
</dbReference>
<dbReference type="eggNOG" id="COG3832">
    <property type="taxonomic scope" value="Bacteria"/>
</dbReference>
<evidence type="ECO:0000256" key="1">
    <source>
        <dbReference type="SAM" id="MobiDB-lite"/>
    </source>
</evidence>
<feature type="region of interest" description="Disordered" evidence="1">
    <location>
        <begin position="33"/>
        <end position="57"/>
    </location>
</feature>
<dbReference type="Pfam" id="PF10698">
    <property type="entry name" value="DUF2505"/>
    <property type="match status" value="1"/>
</dbReference>
<dbReference type="STRING" id="545619.SAMN04489860_1159"/>
<proteinExistence type="predicted"/>
<name>A0A1H1QRT5_9CELL</name>
<dbReference type="EMBL" id="LT629776">
    <property type="protein sequence ID" value="SDS26188.1"/>
    <property type="molecule type" value="Genomic_DNA"/>
</dbReference>